<name>A0ABW4K080_9HYPH</name>
<dbReference type="InterPro" id="IPR036249">
    <property type="entry name" value="Thioredoxin-like_sf"/>
</dbReference>
<dbReference type="SUPFAM" id="SSF52833">
    <property type="entry name" value="Thioredoxin-like"/>
    <property type="match status" value="1"/>
</dbReference>
<dbReference type="PROSITE" id="PS51352">
    <property type="entry name" value="THIOREDOXIN_2"/>
    <property type="match status" value="1"/>
</dbReference>
<dbReference type="CDD" id="cd02966">
    <property type="entry name" value="TlpA_like_family"/>
    <property type="match status" value="1"/>
</dbReference>
<evidence type="ECO:0000313" key="5">
    <source>
        <dbReference type="Proteomes" id="UP001597308"/>
    </source>
</evidence>
<reference evidence="5" key="1">
    <citation type="journal article" date="2019" name="Int. J. Syst. Evol. Microbiol.">
        <title>The Global Catalogue of Microorganisms (GCM) 10K type strain sequencing project: providing services to taxonomists for standard genome sequencing and annotation.</title>
        <authorList>
            <consortium name="The Broad Institute Genomics Platform"/>
            <consortium name="The Broad Institute Genome Sequencing Center for Infectious Disease"/>
            <person name="Wu L."/>
            <person name="Ma J."/>
        </authorList>
    </citation>
    <scope>NUCLEOTIDE SEQUENCE [LARGE SCALE GENOMIC DNA]</scope>
    <source>
        <strain evidence="5">KCTC 23707</strain>
    </source>
</reference>
<proteinExistence type="predicted"/>
<dbReference type="InterPro" id="IPR017937">
    <property type="entry name" value="Thioredoxin_CS"/>
</dbReference>
<evidence type="ECO:0000313" key="4">
    <source>
        <dbReference type="EMBL" id="MFD1701489.1"/>
    </source>
</evidence>
<gene>
    <name evidence="4" type="ORF">ACFSCV_00570</name>
</gene>
<feature type="signal peptide" evidence="2">
    <location>
        <begin position="1"/>
        <end position="24"/>
    </location>
</feature>
<evidence type="ECO:0000256" key="1">
    <source>
        <dbReference type="ARBA" id="ARBA00023284"/>
    </source>
</evidence>
<dbReference type="PROSITE" id="PS00194">
    <property type="entry name" value="THIOREDOXIN_1"/>
    <property type="match status" value="1"/>
</dbReference>
<dbReference type="Proteomes" id="UP001597308">
    <property type="component" value="Unassembled WGS sequence"/>
</dbReference>
<dbReference type="Gene3D" id="3.40.30.10">
    <property type="entry name" value="Glutaredoxin"/>
    <property type="match status" value="1"/>
</dbReference>
<dbReference type="PANTHER" id="PTHR42852">
    <property type="entry name" value="THIOL:DISULFIDE INTERCHANGE PROTEIN DSBE"/>
    <property type="match status" value="1"/>
</dbReference>
<dbReference type="PANTHER" id="PTHR42852:SF17">
    <property type="entry name" value="THIOREDOXIN-LIKE PROTEIN HI_1115"/>
    <property type="match status" value="1"/>
</dbReference>
<sequence length="176" mass="18301">MTAIQQLRRSALAAAIALPALAGAAEATPEYATFEPVEAAPSAGSARALDGETVTLGPTADRPVLVHFFATWCAPCKEELPELARFAAARRETVRVVGVDVAEPASRVAAFVAPLGLGFPVALDEDRAIARAFGVRALPSTVLIAPGGRSALRAAGPVDWSAAAIENLIENHRIRN</sequence>
<dbReference type="EMBL" id="JBHUER010000001">
    <property type="protein sequence ID" value="MFD1701489.1"/>
    <property type="molecule type" value="Genomic_DNA"/>
</dbReference>
<accession>A0ABW4K080</accession>
<dbReference type="RefSeq" id="WP_378795977.1">
    <property type="nucleotide sequence ID" value="NZ_JBHUER010000001.1"/>
</dbReference>
<feature type="domain" description="Thioredoxin" evidence="3">
    <location>
        <begin position="34"/>
        <end position="174"/>
    </location>
</feature>
<comment type="caution">
    <text evidence="4">The sequence shown here is derived from an EMBL/GenBank/DDBJ whole genome shotgun (WGS) entry which is preliminary data.</text>
</comment>
<dbReference type="InterPro" id="IPR013766">
    <property type="entry name" value="Thioredoxin_domain"/>
</dbReference>
<dbReference type="InterPro" id="IPR050553">
    <property type="entry name" value="Thioredoxin_ResA/DsbE_sf"/>
</dbReference>
<keyword evidence="1" id="KW-0676">Redox-active center</keyword>
<evidence type="ECO:0000256" key="2">
    <source>
        <dbReference type="SAM" id="SignalP"/>
    </source>
</evidence>
<protein>
    <submittedName>
        <fullName evidence="4">TlpA family protein disulfide reductase</fullName>
    </submittedName>
</protein>
<organism evidence="4 5">
    <name type="scientific">Methylopila henanensis</name>
    <dbReference type="NCBI Taxonomy" id="873516"/>
    <lineage>
        <taxon>Bacteria</taxon>
        <taxon>Pseudomonadati</taxon>
        <taxon>Pseudomonadota</taxon>
        <taxon>Alphaproteobacteria</taxon>
        <taxon>Hyphomicrobiales</taxon>
        <taxon>Methylopilaceae</taxon>
        <taxon>Methylopila</taxon>
    </lineage>
</organism>
<keyword evidence="5" id="KW-1185">Reference proteome</keyword>
<feature type="chain" id="PRO_5045497694" evidence="2">
    <location>
        <begin position="25"/>
        <end position="176"/>
    </location>
</feature>
<dbReference type="Pfam" id="PF00578">
    <property type="entry name" value="AhpC-TSA"/>
    <property type="match status" value="1"/>
</dbReference>
<dbReference type="InterPro" id="IPR000866">
    <property type="entry name" value="AhpC/TSA"/>
</dbReference>
<evidence type="ECO:0000259" key="3">
    <source>
        <dbReference type="PROSITE" id="PS51352"/>
    </source>
</evidence>
<keyword evidence="2" id="KW-0732">Signal</keyword>